<dbReference type="Proteomes" id="UP000708208">
    <property type="component" value="Unassembled WGS sequence"/>
</dbReference>
<evidence type="ECO:0000313" key="2">
    <source>
        <dbReference type="Proteomes" id="UP000708208"/>
    </source>
</evidence>
<protein>
    <submittedName>
        <fullName evidence="1">Uncharacterized protein</fullName>
    </submittedName>
</protein>
<feature type="non-terminal residue" evidence="1">
    <location>
        <position position="1"/>
    </location>
</feature>
<name>A0A8J2L755_9HEXA</name>
<dbReference type="EMBL" id="CAJVCH010553204">
    <property type="protein sequence ID" value="CAG7829840.1"/>
    <property type="molecule type" value="Genomic_DNA"/>
</dbReference>
<organism evidence="1 2">
    <name type="scientific">Allacma fusca</name>
    <dbReference type="NCBI Taxonomy" id="39272"/>
    <lineage>
        <taxon>Eukaryota</taxon>
        <taxon>Metazoa</taxon>
        <taxon>Ecdysozoa</taxon>
        <taxon>Arthropoda</taxon>
        <taxon>Hexapoda</taxon>
        <taxon>Collembola</taxon>
        <taxon>Symphypleona</taxon>
        <taxon>Sminthuridae</taxon>
        <taxon>Allacma</taxon>
    </lineage>
</organism>
<evidence type="ECO:0000313" key="1">
    <source>
        <dbReference type="EMBL" id="CAG7829840.1"/>
    </source>
</evidence>
<comment type="caution">
    <text evidence="1">The sequence shown here is derived from an EMBL/GenBank/DDBJ whole genome shotgun (WGS) entry which is preliminary data.</text>
</comment>
<sequence length="39" mass="4781">RLNFIDVYTMCSFSWESTYFEKQSRIKNQEMWMNASLVP</sequence>
<accession>A0A8J2L755</accession>
<proteinExistence type="predicted"/>
<keyword evidence="2" id="KW-1185">Reference proteome</keyword>
<dbReference type="AlphaFoldDB" id="A0A8J2L755"/>
<reference evidence="1" key="1">
    <citation type="submission" date="2021-06" db="EMBL/GenBank/DDBJ databases">
        <authorList>
            <person name="Hodson N. C."/>
            <person name="Mongue J. A."/>
            <person name="Jaron S. K."/>
        </authorList>
    </citation>
    <scope>NUCLEOTIDE SEQUENCE</scope>
</reference>
<gene>
    <name evidence="1" type="ORF">AFUS01_LOCUS39683</name>
</gene>